<name>A0AAV5E6S6_ELECO</name>
<dbReference type="Proteomes" id="UP001054889">
    <property type="component" value="Unassembled WGS sequence"/>
</dbReference>
<gene>
    <name evidence="1" type="primary">gb05371</name>
    <name evidence="1" type="ORF">PR202_gb05371</name>
</gene>
<reference evidence="1" key="2">
    <citation type="submission" date="2021-12" db="EMBL/GenBank/DDBJ databases">
        <title>Resequencing data analysis of finger millet.</title>
        <authorList>
            <person name="Hatakeyama M."/>
            <person name="Aluri S."/>
            <person name="Balachadran M.T."/>
            <person name="Sivarajan S.R."/>
            <person name="Poveda L."/>
            <person name="Shimizu-Inatsugi R."/>
            <person name="Schlapbach R."/>
            <person name="Sreeman S.M."/>
            <person name="Shimizu K.K."/>
        </authorList>
    </citation>
    <scope>NUCLEOTIDE SEQUENCE</scope>
</reference>
<proteinExistence type="predicted"/>
<reference evidence="1" key="1">
    <citation type="journal article" date="2018" name="DNA Res.">
        <title>Multiple hybrid de novo genome assembly of finger millet, an orphan allotetraploid crop.</title>
        <authorList>
            <person name="Hatakeyama M."/>
            <person name="Aluri S."/>
            <person name="Balachadran M.T."/>
            <person name="Sivarajan S.R."/>
            <person name="Patrignani A."/>
            <person name="Gruter S."/>
            <person name="Poveda L."/>
            <person name="Shimizu-Inatsugi R."/>
            <person name="Baeten J."/>
            <person name="Francoijs K.J."/>
            <person name="Nataraja K.N."/>
            <person name="Reddy Y.A.N."/>
            <person name="Phadnis S."/>
            <person name="Ravikumar R.L."/>
            <person name="Schlapbach R."/>
            <person name="Sreeman S.M."/>
            <person name="Shimizu K.K."/>
        </authorList>
    </citation>
    <scope>NUCLEOTIDE SEQUENCE</scope>
</reference>
<sequence length="156" mass="16833">MRWSESDRECYCTVVEHLAAAGNPACFLVGLTLVFADRRVPPGVQSLAHAAAAGHKAVEEAVMYIRQVEDETDVDEANPACVYMAKKRINRENEAVRELMWNITVMPTSPALLGHLRSLPAVACGKDEVTTSSSRPVGFATNTPVLFPGATAYLSG</sequence>
<organism evidence="1 2">
    <name type="scientific">Eleusine coracana subsp. coracana</name>
    <dbReference type="NCBI Taxonomy" id="191504"/>
    <lineage>
        <taxon>Eukaryota</taxon>
        <taxon>Viridiplantae</taxon>
        <taxon>Streptophyta</taxon>
        <taxon>Embryophyta</taxon>
        <taxon>Tracheophyta</taxon>
        <taxon>Spermatophyta</taxon>
        <taxon>Magnoliopsida</taxon>
        <taxon>Liliopsida</taxon>
        <taxon>Poales</taxon>
        <taxon>Poaceae</taxon>
        <taxon>PACMAD clade</taxon>
        <taxon>Chloridoideae</taxon>
        <taxon>Cynodonteae</taxon>
        <taxon>Eleusininae</taxon>
        <taxon>Eleusine</taxon>
    </lineage>
</organism>
<comment type="caution">
    <text evidence="1">The sequence shown here is derived from an EMBL/GenBank/DDBJ whole genome shotgun (WGS) entry which is preliminary data.</text>
</comment>
<evidence type="ECO:0000313" key="1">
    <source>
        <dbReference type="EMBL" id="GJN18231.1"/>
    </source>
</evidence>
<evidence type="ECO:0000313" key="2">
    <source>
        <dbReference type="Proteomes" id="UP001054889"/>
    </source>
</evidence>
<accession>A0AAV5E6S6</accession>
<evidence type="ECO:0008006" key="3">
    <source>
        <dbReference type="Google" id="ProtNLM"/>
    </source>
</evidence>
<protein>
    <recommendedName>
        <fullName evidence="3">FRIGIDA-like protein</fullName>
    </recommendedName>
</protein>
<keyword evidence="2" id="KW-1185">Reference proteome</keyword>
<dbReference type="EMBL" id="BQKI01000073">
    <property type="protein sequence ID" value="GJN18231.1"/>
    <property type="molecule type" value="Genomic_DNA"/>
</dbReference>
<dbReference type="AlphaFoldDB" id="A0AAV5E6S6"/>